<evidence type="ECO:0000256" key="14">
    <source>
        <dbReference type="ARBA" id="ARBA00023306"/>
    </source>
</evidence>
<comment type="similarity">
    <text evidence="5 17">Belongs to the MurB family.</text>
</comment>
<evidence type="ECO:0000256" key="3">
    <source>
        <dbReference type="ARBA" id="ARBA00004496"/>
    </source>
</evidence>
<dbReference type="GO" id="GO:0008360">
    <property type="term" value="P:regulation of cell shape"/>
    <property type="evidence" value="ECO:0007669"/>
    <property type="project" value="UniProtKB-KW"/>
</dbReference>
<evidence type="ECO:0000256" key="15">
    <source>
        <dbReference type="ARBA" id="ARBA00023316"/>
    </source>
</evidence>
<evidence type="ECO:0000256" key="1">
    <source>
        <dbReference type="ARBA" id="ARBA00001974"/>
    </source>
</evidence>
<evidence type="ECO:0000256" key="11">
    <source>
        <dbReference type="ARBA" id="ARBA00022960"/>
    </source>
</evidence>
<dbReference type="InterPro" id="IPR011601">
    <property type="entry name" value="MurB_C"/>
</dbReference>
<organism evidence="19 20">
    <name type="scientific">Arachnia propionica</name>
    <dbReference type="NCBI Taxonomy" id="1750"/>
    <lineage>
        <taxon>Bacteria</taxon>
        <taxon>Bacillati</taxon>
        <taxon>Actinomycetota</taxon>
        <taxon>Actinomycetes</taxon>
        <taxon>Propionibacteriales</taxon>
        <taxon>Propionibacteriaceae</taxon>
        <taxon>Arachnia</taxon>
    </lineage>
</organism>
<feature type="active site" evidence="17">
    <location>
        <position position="332"/>
    </location>
</feature>
<dbReference type="InterPro" id="IPR036318">
    <property type="entry name" value="FAD-bd_PCMH-like_sf"/>
</dbReference>
<dbReference type="GO" id="GO:0008762">
    <property type="term" value="F:UDP-N-acetylmuramate dehydrogenase activity"/>
    <property type="evidence" value="ECO:0007669"/>
    <property type="project" value="UniProtKB-UniRule"/>
</dbReference>
<keyword evidence="8 17" id="KW-0285">Flavoprotein</keyword>
<dbReference type="InterPro" id="IPR016169">
    <property type="entry name" value="FAD-bd_PCMH_sub2"/>
</dbReference>
<sequence>MTEPLANHTTFRLGGPARRFVEATTEQQLIDTVADCDSRGEPVLVLGGGSNVLIADEGFDGTVVKVATRGVRAEAADCSGAQLEVAAGEVWDDLVARAVAAQWSGMETLSGIPGSVGAVPIQNVGAYGAEVATLIQRVRTWNRAEGAIRTFAAAECGFGYRDSRFKREKGRHLVLRVDFQLPLGELGQPVRYPELARALGVAVGQRAPASRVRETVLAIRRRKGMVLDANDHDTWSAGSFFTNPILTPEQAASLPAEAPRFSAGEGVKTSAAWLIQHAGFPAGHGSGPARLSTRHVLALTNRGHAATADVLALAREIRDGVRERFGITLVPEVNLVGVSI</sequence>
<protein>
    <recommendedName>
        <fullName evidence="17">UDP-N-acetylenolpyruvoylglucosamine reductase</fullName>
        <ecNumber evidence="17">1.3.1.98</ecNumber>
    </recommendedName>
    <alternativeName>
        <fullName evidence="17">UDP-N-acetylmuramate dehydrogenase</fullName>
    </alternativeName>
</protein>
<evidence type="ECO:0000259" key="18">
    <source>
        <dbReference type="PROSITE" id="PS51387"/>
    </source>
</evidence>
<evidence type="ECO:0000256" key="12">
    <source>
        <dbReference type="ARBA" id="ARBA00022984"/>
    </source>
</evidence>
<dbReference type="RefSeq" id="WP_061788420.1">
    <property type="nucleotide sequence ID" value="NZ_CAUVFS010000028.1"/>
</dbReference>
<keyword evidence="13 17" id="KW-0560">Oxidoreductase</keyword>
<evidence type="ECO:0000256" key="17">
    <source>
        <dbReference type="HAMAP-Rule" id="MF_00037"/>
    </source>
</evidence>
<dbReference type="EC" id="1.3.1.98" evidence="17"/>
<keyword evidence="10 17" id="KW-0521">NADP</keyword>
<dbReference type="InterPro" id="IPR006094">
    <property type="entry name" value="Oxid_FAD_bind_N"/>
</dbReference>
<dbReference type="InterPro" id="IPR016167">
    <property type="entry name" value="FAD-bd_PCMH_sub1"/>
</dbReference>
<evidence type="ECO:0000256" key="16">
    <source>
        <dbReference type="ARBA" id="ARBA00048914"/>
    </source>
</evidence>
<feature type="active site" description="Proton donor" evidence="17">
    <location>
        <position position="239"/>
    </location>
</feature>
<comment type="pathway">
    <text evidence="4 17">Cell wall biogenesis; peptidoglycan biosynthesis.</text>
</comment>
<dbReference type="PROSITE" id="PS51387">
    <property type="entry name" value="FAD_PCMH"/>
    <property type="match status" value="1"/>
</dbReference>
<dbReference type="GO" id="GO:0051301">
    <property type="term" value="P:cell division"/>
    <property type="evidence" value="ECO:0007669"/>
    <property type="project" value="UniProtKB-KW"/>
</dbReference>
<dbReference type="EMBL" id="LR134406">
    <property type="protein sequence ID" value="VEH70934.1"/>
    <property type="molecule type" value="Genomic_DNA"/>
</dbReference>
<dbReference type="AlphaFoldDB" id="A0A448N0S7"/>
<dbReference type="HAMAP" id="MF_00037">
    <property type="entry name" value="MurB"/>
    <property type="match status" value="1"/>
</dbReference>
<evidence type="ECO:0000256" key="5">
    <source>
        <dbReference type="ARBA" id="ARBA00010485"/>
    </source>
</evidence>
<dbReference type="GO" id="GO:0009252">
    <property type="term" value="P:peptidoglycan biosynthetic process"/>
    <property type="evidence" value="ECO:0007669"/>
    <property type="project" value="UniProtKB-UniRule"/>
</dbReference>
<name>A0A448N0S7_9ACTN</name>
<evidence type="ECO:0000313" key="20">
    <source>
        <dbReference type="Proteomes" id="UP000273044"/>
    </source>
</evidence>
<dbReference type="Pfam" id="PF02873">
    <property type="entry name" value="MurB_C"/>
    <property type="match status" value="1"/>
</dbReference>
<dbReference type="PANTHER" id="PTHR21071">
    <property type="entry name" value="UDP-N-ACETYLENOLPYRUVOYLGLUCOSAMINE REDUCTASE"/>
    <property type="match status" value="1"/>
</dbReference>
<dbReference type="GO" id="GO:0005829">
    <property type="term" value="C:cytosol"/>
    <property type="evidence" value="ECO:0007669"/>
    <property type="project" value="TreeGrafter"/>
</dbReference>
<evidence type="ECO:0000256" key="2">
    <source>
        <dbReference type="ARBA" id="ARBA00003921"/>
    </source>
</evidence>
<dbReference type="GO" id="GO:0071949">
    <property type="term" value="F:FAD binding"/>
    <property type="evidence" value="ECO:0007669"/>
    <property type="project" value="InterPro"/>
</dbReference>
<dbReference type="Gene3D" id="3.30.43.10">
    <property type="entry name" value="Uridine Diphospho-n-acetylenolpyruvylglucosamine Reductase, domain 2"/>
    <property type="match status" value="1"/>
</dbReference>
<dbReference type="GeneID" id="64407685"/>
<proteinExistence type="inferred from homology"/>
<keyword evidence="9 17" id="KW-0274">FAD</keyword>
<evidence type="ECO:0000256" key="6">
    <source>
        <dbReference type="ARBA" id="ARBA00022490"/>
    </source>
</evidence>
<dbReference type="SUPFAM" id="SSF56176">
    <property type="entry name" value="FAD-binding/transporter-associated domain-like"/>
    <property type="match status" value="1"/>
</dbReference>
<keyword evidence="12 17" id="KW-0573">Peptidoglycan synthesis</keyword>
<dbReference type="UniPathway" id="UPA00219"/>
<dbReference type="Gene3D" id="3.30.465.10">
    <property type="match status" value="1"/>
</dbReference>
<dbReference type="InterPro" id="IPR003170">
    <property type="entry name" value="MurB"/>
</dbReference>
<feature type="domain" description="FAD-binding PCMH-type" evidence="18">
    <location>
        <begin position="13"/>
        <end position="184"/>
    </location>
</feature>
<evidence type="ECO:0000256" key="8">
    <source>
        <dbReference type="ARBA" id="ARBA00022630"/>
    </source>
</evidence>
<evidence type="ECO:0000256" key="9">
    <source>
        <dbReference type="ARBA" id="ARBA00022827"/>
    </source>
</evidence>
<reference evidence="19 20" key="1">
    <citation type="submission" date="2018-12" db="EMBL/GenBank/DDBJ databases">
        <authorList>
            <consortium name="Pathogen Informatics"/>
        </authorList>
    </citation>
    <scope>NUCLEOTIDE SEQUENCE [LARGE SCALE GENOMIC DNA]</scope>
    <source>
        <strain evidence="19 20">NCTC12967</strain>
    </source>
</reference>
<dbReference type="NCBIfam" id="NF000755">
    <property type="entry name" value="PRK00046.1"/>
    <property type="match status" value="1"/>
</dbReference>
<keyword evidence="11 17" id="KW-0133">Cell shape</keyword>
<evidence type="ECO:0000256" key="7">
    <source>
        <dbReference type="ARBA" id="ARBA00022618"/>
    </source>
</evidence>
<keyword evidence="7 17" id="KW-0132">Cell division</keyword>
<dbReference type="Gene3D" id="3.90.78.10">
    <property type="entry name" value="UDP-N-acetylenolpyruvoylglucosamine reductase, C-terminal domain"/>
    <property type="match status" value="1"/>
</dbReference>
<dbReference type="GO" id="GO:0071555">
    <property type="term" value="P:cell wall organization"/>
    <property type="evidence" value="ECO:0007669"/>
    <property type="project" value="UniProtKB-KW"/>
</dbReference>
<evidence type="ECO:0000256" key="4">
    <source>
        <dbReference type="ARBA" id="ARBA00004752"/>
    </source>
</evidence>
<evidence type="ECO:0000256" key="13">
    <source>
        <dbReference type="ARBA" id="ARBA00023002"/>
    </source>
</evidence>
<keyword evidence="20" id="KW-1185">Reference proteome</keyword>
<comment type="catalytic activity">
    <reaction evidence="16 17">
        <text>UDP-N-acetyl-alpha-D-muramate + NADP(+) = UDP-N-acetyl-3-O-(1-carboxyvinyl)-alpha-D-glucosamine + NADPH + H(+)</text>
        <dbReference type="Rhea" id="RHEA:12248"/>
        <dbReference type="ChEBI" id="CHEBI:15378"/>
        <dbReference type="ChEBI" id="CHEBI:57783"/>
        <dbReference type="ChEBI" id="CHEBI:58349"/>
        <dbReference type="ChEBI" id="CHEBI:68483"/>
        <dbReference type="ChEBI" id="CHEBI:70757"/>
        <dbReference type="EC" id="1.3.1.98"/>
    </reaction>
</comment>
<dbReference type="InterPro" id="IPR016166">
    <property type="entry name" value="FAD-bd_PCMH"/>
</dbReference>
<gene>
    <name evidence="17 19" type="primary">murB</name>
    <name evidence="19" type="ORF">NCTC12967_02241</name>
</gene>
<dbReference type="NCBIfam" id="NF010478">
    <property type="entry name" value="PRK13903.1"/>
    <property type="match status" value="1"/>
</dbReference>
<comment type="subcellular location">
    <subcellularLocation>
        <location evidence="3 17">Cytoplasm</location>
    </subcellularLocation>
</comment>
<comment type="function">
    <text evidence="2 17">Cell wall formation.</text>
</comment>
<dbReference type="InterPro" id="IPR036635">
    <property type="entry name" value="MurB_C_sf"/>
</dbReference>
<dbReference type="SUPFAM" id="SSF56194">
    <property type="entry name" value="Uridine diphospho-N-Acetylenolpyruvylglucosamine reductase, MurB, C-terminal domain"/>
    <property type="match status" value="1"/>
</dbReference>
<keyword evidence="14 17" id="KW-0131">Cell cycle</keyword>
<keyword evidence="6 17" id="KW-0963">Cytoplasm</keyword>
<evidence type="ECO:0000313" key="19">
    <source>
        <dbReference type="EMBL" id="VEH70934.1"/>
    </source>
</evidence>
<feature type="active site" evidence="17">
    <location>
        <position position="161"/>
    </location>
</feature>
<dbReference type="PANTHER" id="PTHR21071:SF4">
    <property type="entry name" value="UDP-N-ACETYLENOLPYRUVOYLGLUCOSAMINE REDUCTASE"/>
    <property type="match status" value="1"/>
</dbReference>
<comment type="cofactor">
    <cofactor evidence="1 17">
        <name>FAD</name>
        <dbReference type="ChEBI" id="CHEBI:57692"/>
    </cofactor>
</comment>
<keyword evidence="15 17" id="KW-0961">Cell wall biogenesis/degradation</keyword>
<dbReference type="Pfam" id="PF01565">
    <property type="entry name" value="FAD_binding_4"/>
    <property type="match status" value="1"/>
</dbReference>
<dbReference type="Proteomes" id="UP000273044">
    <property type="component" value="Chromosome"/>
</dbReference>
<accession>A0A448N0S7</accession>
<evidence type="ECO:0000256" key="10">
    <source>
        <dbReference type="ARBA" id="ARBA00022857"/>
    </source>
</evidence>